<dbReference type="GO" id="GO:0006506">
    <property type="term" value="P:GPI anchor biosynthetic process"/>
    <property type="evidence" value="ECO:0007669"/>
    <property type="project" value="UniProtKB-KW"/>
</dbReference>
<keyword evidence="11" id="KW-1185">Reference proteome</keyword>
<proteinExistence type="predicted"/>
<dbReference type="InterPro" id="IPR009580">
    <property type="entry name" value="GPI_biosynthesis_protein_Pig-F"/>
</dbReference>
<comment type="pathway">
    <text evidence="2">Glycolipid biosynthesis; glycosylphosphatidylinositol-anchor biosynthesis.</text>
</comment>
<evidence type="ECO:0000256" key="3">
    <source>
        <dbReference type="ARBA" id="ARBA00022502"/>
    </source>
</evidence>
<evidence type="ECO:0000256" key="4">
    <source>
        <dbReference type="ARBA" id="ARBA00022692"/>
    </source>
</evidence>
<dbReference type="Proteomes" id="UP001369815">
    <property type="component" value="Unassembled WGS sequence"/>
</dbReference>
<evidence type="ECO:0000256" key="5">
    <source>
        <dbReference type="ARBA" id="ARBA00022824"/>
    </source>
</evidence>
<evidence type="ECO:0000256" key="8">
    <source>
        <dbReference type="SAM" id="MobiDB-lite"/>
    </source>
</evidence>
<keyword evidence="5" id="KW-0256">Endoplasmic reticulum</keyword>
<evidence type="ECO:0000256" key="2">
    <source>
        <dbReference type="ARBA" id="ARBA00004687"/>
    </source>
</evidence>
<comment type="subcellular location">
    <subcellularLocation>
        <location evidence="1">Endoplasmic reticulum membrane</location>
        <topology evidence="1">Multi-pass membrane protein</topology>
    </subcellularLocation>
</comment>
<gene>
    <name evidence="10" type="ORF">Daesc_007484</name>
</gene>
<keyword evidence="4 9" id="KW-0812">Transmembrane</keyword>
<keyword evidence="3" id="KW-0337">GPI-anchor biosynthesis</keyword>
<reference evidence="10 11" key="1">
    <citation type="journal article" date="2024" name="Front Chem Biol">
        <title>Unveiling the potential of Daldinia eschscholtzii MFLUCC 19-0629 through bioactivity and bioinformatics studies for enhanced sustainable agriculture production.</title>
        <authorList>
            <person name="Brooks S."/>
            <person name="Weaver J.A."/>
            <person name="Klomchit A."/>
            <person name="Alharthi S.A."/>
            <person name="Onlamun T."/>
            <person name="Nurani R."/>
            <person name="Vong T.K."/>
            <person name="Alberti F."/>
            <person name="Greco C."/>
        </authorList>
    </citation>
    <scope>NUCLEOTIDE SEQUENCE [LARGE SCALE GENOMIC DNA]</scope>
    <source>
        <strain evidence="10">MFLUCC 19-0629</strain>
    </source>
</reference>
<feature type="transmembrane region" description="Helical" evidence="9">
    <location>
        <begin position="232"/>
        <end position="254"/>
    </location>
</feature>
<evidence type="ECO:0000256" key="7">
    <source>
        <dbReference type="ARBA" id="ARBA00023136"/>
    </source>
</evidence>
<protein>
    <recommendedName>
        <fullName evidence="12">Glycosylphosphatidylinositol anchor biosynthesis protein 11</fullName>
    </recommendedName>
</protein>
<evidence type="ECO:0000256" key="9">
    <source>
        <dbReference type="SAM" id="Phobius"/>
    </source>
</evidence>
<dbReference type="GO" id="GO:0005789">
    <property type="term" value="C:endoplasmic reticulum membrane"/>
    <property type="evidence" value="ECO:0007669"/>
    <property type="project" value="UniProtKB-SubCell"/>
</dbReference>
<accession>A0AAX6MES7</accession>
<organism evidence="10 11">
    <name type="scientific">Daldinia eschscholtzii</name>
    <dbReference type="NCBI Taxonomy" id="292717"/>
    <lineage>
        <taxon>Eukaryota</taxon>
        <taxon>Fungi</taxon>
        <taxon>Dikarya</taxon>
        <taxon>Ascomycota</taxon>
        <taxon>Pezizomycotina</taxon>
        <taxon>Sordariomycetes</taxon>
        <taxon>Xylariomycetidae</taxon>
        <taxon>Xylariales</taxon>
        <taxon>Hypoxylaceae</taxon>
        <taxon>Daldinia</taxon>
    </lineage>
</organism>
<feature type="region of interest" description="Disordered" evidence="8">
    <location>
        <begin position="1"/>
        <end position="38"/>
    </location>
</feature>
<dbReference type="AlphaFoldDB" id="A0AAX6MES7"/>
<feature type="transmembrane region" description="Helical" evidence="9">
    <location>
        <begin position="131"/>
        <end position="155"/>
    </location>
</feature>
<dbReference type="Pfam" id="PF06699">
    <property type="entry name" value="PIG-F"/>
    <property type="match status" value="1"/>
</dbReference>
<evidence type="ECO:0000256" key="1">
    <source>
        <dbReference type="ARBA" id="ARBA00004477"/>
    </source>
</evidence>
<name>A0AAX6MES7_9PEZI</name>
<evidence type="ECO:0000313" key="10">
    <source>
        <dbReference type="EMBL" id="KAK6950956.1"/>
    </source>
</evidence>
<keyword evidence="6 9" id="KW-1133">Transmembrane helix</keyword>
<feature type="compositionally biased region" description="Low complexity" evidence="8">
    <location>
        <begin position="10"/>
        <end position="24"/>
    </location>
</feature>
<feature type="transmembrane region" description="Helical" evidence="9">
    <location>
        <begin position="201"/>
        <end position="220"/>
    </location>
</feature>
<sequence length="259" mass="27078">MPALDPTPTAISSAAAAHKASNKAGEPKDSKDAPTPPVQILASPQAQVVRHLQPALLVSLLLARFRALVADPVSALSSALPLVVAVQVTYAVVCLPAVGSQNARPAKKARPGEKRKAGPESTGPNIAVTTLVALILSAIASLALHLILVLFGAPFLTHVEHTFLCSAHLSLLGLFPLFYTRGVSSSDWHEILSASAPFDEAFGGLVGACVGAWLGAVPIPLDWDREWQKWPVTIVCGVYAGYLVGKVLGGTLAFSKRFS</sequence>
<keyword evidence="7 9" id="KW-0472">Membrane</keyword>
<comment type="caution">
    <text evidence="10">The sequence shown here is derived from an EMBL/GenBank/DDBJ whole genome shotgun (WGS) entry which is preliminary data.</text>
</comment>
<evidence type="ECO:0000256" key="6">
    <source>
        <dbReference type="ARBA" id="ARBA00022989"/>
    </source>
</evidence>
<evidence type="ECO:0008006" key="12">
    <source>
        <dbReference type="Google" id="ProtNLM"/>
    </source>
</evidence>
<dbReference type="EMBL" id="JBANMG010000007">
    <property type="protein sequence ID" value="KAK6950956.1"/>
    <property type="molecule type" value="Genomic_DNA"/>
</dbReference>
<feature type="transmembrane region" description="Helical" evidence="9">
    <location>
        <begin position="79"/>
        <end position="98"/>
    </location>
</feature>
<evidence type="ECO:0000313" key="11">
    <source>
        <dbReference type="Proteomes" id="UP001369815"/>
    </source>
</evidence>